<name>A0A2N9EMK7_FAGSY</name>
<feature type="domain" description="Alcohol dehydrogenase-like C-terminal" evidence="2">
    <location>
        <begin position="365"/>
        <end position="497"/>
    </location>
</feature>
<evidence type="ECO:0008006" key="5">
    <source>
        <dbReference type="Google" id="ProtNLM"/>
    </source>
</evidence>
<feature type="domain" description="Oxidoreductase N-terminal" evidence="3">
    <location>
        <begin position="11"/>
        <end position="116"/>
    </location>
</feature>
<dbReference type="InterPro" id="IPR036291">
    <property type="entry name" value="NAD(P)-bd_dom_sf"/>
</dbReference>
<dbReference type="Pfam" id="PF16884">
    <property type="entry name" value="ADH_N_2"/>
    <property type="match status" value="1"/>
</dbReference>
<reference evidence="4" key="1">
    <citation type="submission" date="2018-02" db="EMBL/GenBank/DDBJ databases">
        <authorList>
            <person name="Cohen D.B."/>
            <person name="Kent A.D."/>
        </authorList>
    </citation>
    <scope>NUCLEOTIDE SEQUENCE</scope>
</reference>
<dbReference type="GO" id="GO:0032440">
    <property type="term" value="F:2-alkenal reductase [NAD(P)H] activity"/>
    <property type="evidence" value="ECO:0007669"/>
    <property type="project" value="TreeGrafter"/>
</dbReference>
<gene>
    <name evidence="4" type="ORF">FSB_LOCUS3782</name>
</gene>
<dbReference type="EMBL" id="OIVN01000188">
    <property type="protein sequence ID" value="SPC75900.1"/>
    <property type="molecule type" value="Genomic_DNA"/>
</dbReference>
<feature type="domain" description="Alcohol dehydrogenase-like C-terminal" evidence="2">
    <location>
        <begin position="170"/>
        <end position="303"/>
    </location>
</feature>
<evidence type="ECO:0000313" key="4">
    <source>
        <dbReference type="EMBL" id="SPC75900.1"/>
    </source>
</evidence>
<keyword evidence="1" id="KW-0560">Oxidoreductase</keyword>
<dbReference type="SUPFAM" id="SSF51735">
    <property type="entry name" value="NAD(P)-binding Rossmann-fold domains"/>
    <property type="match status" value="2"/>
</dbReference>
<dbReference type="Gene3D" id="3.40.50.720">
    <property type="entry name" value="NAD(P)-binding Rossmann-like Domain"/>
    <property type="match status" value="2"/>
</dbReference>
<evidence type="ECO:0000259" key="3">
    <source>
        <dbReference type="Pfam" id="PF16884"/>
    </source>
</evidence>
<dbReference type="PANTHER" id="PTHR43205:SF79">
    <property type="entry name" value="ENOYL REDUCTASE (ER) DOMAIN-CONTAINING PROTEIN"/>
    <property type="match status" value="1"/>
</dbReference>
<sequence length="543" mass="59892">MASLGEEVMNKQVILRDYVSGFPKESDMSVTTTSTIKLKVLKGSNTVLVKNLYLSCDPSQGSRMKNYESPAFVSFKPGLPIRGYGVAKVLDSGNPNFKEGDLVRGITGWEEYSLITTPAETLIKIEHTDVPLSYYTGILGMPGMTAYAGFYEVCSPKKGEYVFISAAAGAVGQLVGQFAKLLGCYVVGSAGSKEKVDLLKNKFRFDDAFNYKEEPDLNAALKRYFPEGIDIYFENVGGKMLDAVLLNMRIGGRIAVCGMISQYNLDKPEGVHNLIHLIVKWVCIEGFLVLDYDHLYPKFLELVLPYIKEGKIIYVEDIAEGLESGPAALVGLFTGTPGMTAYAGFYEICSPKKGEHVFISSASGAVGQLVGQFAKLLGCYVVGSARSKEKVDLLKNKFKFDEAFNYKEESDLDAALKRYFPEGIDIYYENVGGKMLDAVLLNMRVHGRIAVCGMISQYNLDKPEGVHNLLHLIYKRVRIEGFVVTDYYHLYTKFLDLVLPHIAEGKIVYVEDIVEGLENAPAALIGIFSGLNVGKQVVLVAHE</sequence>
<dbReference type="CDD" id="cd08295">
    <property type="entry name" value="double_bond_reductase_like"/>
    <property type="match status" value="1"/>
</dbReference>
<dbReference type="Pfam" id="PF00107">
    <property type="entry name" value="ADH_zinc_N"/>
    <property type="match status" value="2"/>
</dbReference>
<proteinExistence type="predicted"/>
<protein>
    <recommendedName>
        <fullName evidence="5">Enoyl reductase (ER) domain-containing protein</fullName>
    </recommendedName>
</protein>
<dbReference type="SUPFAM" id="SSF50129">
    <property type="entry name" value="GroES-like"/>
    <property type="match status" value="1"/>
</dbReference>
<dbReference type="PANTHER" id="PTHR43205">
    <property type="entry name" value="PROSTAGLANDIN REDUCTASE"/>
    <property type="match status" value="1"/>
</dbReference>
<accession>A0A2N9EMK7</accession>
<dbReference type="AlphaFoldDB" id="A0A2N9EMK7"/>
<dbReference type="Gene3D" id="3.90.180.10">
    <property type="entry name" value="Medium-chain alcohol dehydrogenases, catalytic domain"/>
    <property type="match status" value="1"/>
</dbReference>
<evidence type="ECO:0000256" key="1">
    <source>
        <dbReference type="ARBA" id="ARBA00023002"/>
    </source>
</evidence>
<dbReference type="InterPro" id="IPR045010">
    <property type="entry name" value="MDR_fam"/>
</dbReference>
<dbReference type="InterPro" id="IPR013149">
    <property type="entry name" value="ADH-like_C"/>
</dbReference>
<dbReference type="InterPro" id="IPR011032">
    <property type="entry name" value="GroES-like_sf"/>
</dbReference>
<dbReference type="FunFam" id="3.40.50.720:FF:000121">
    <property type="entry name" value="Prostaglandin reductase 2"/>
    <property type="match status" value="2"/>
</dbReference>
<evidence type="ECO:0000259" key="2">
    <source>
        <dbReference type="Pfam" id="PF00107"/>
    </source>
</evidence>
<organism evidence="4">
    <name type="scientific">Fagus sylvatica</name>
    <name type="common">Beechnut</name>
    <dbReference type="NCBI Taxonomy" id="28930"/>
    <lineage>
        <taxon>Eukaryota</taxon>
        <taxon>Viridiplantae</taxon>
        <taxon>Streptophyta</taxon>
        <taxon>Embryophyta</taxon>
        <taxon>Tracheophyta</taxon>
        <taxon>Spermatophyta</taxon>
        <taxon>Magnoliopsida</taxon>
        <taxon>eudicotyledons</taxon>
        <taxon>Gunneridae</taxon>
        <taxon>Pentapetalae</taxon>
        <taxon>rosids</taxon>
        <taxon>fabids</taxon>
        <taxon>Fagales</taxon>
        <taxon>Fagaceae</taxon>
        <taxon>Fagus</taxon>
    </lineage>
</organism>
<dbReference type="InterPro" id="IPR041694">
    <property type="entry name" value="ADH_N_2"/>
</dbReference>